<reference evidence="2 3" key="1">
    <citation type="submission" date="2019-06" db="EMBL/GenBank/DDBJ databases">
        <title>Genomic Encyclopedia of Type Strains, Phase IV (KMG-V): Genome sequencing to study the core and pangenomes of soil and plant-associated prokaryotes.</title>
        <authorList>
            <person name="Whitman W."/>
        </authorList>
    </citation>
    <scope>NUCLEOTIDE SEQUENCE [LARGE SCALE GENOMIC DNA]</scope>
    <source>
        <strain evidence="2 3">BR 10355</strain>
    </source>
</reference>
<dbReference type="Gene3D" id="3.40.50.1820">
    <property type="entry name" value="alpha/beta hydrolase"/>
    <property type="match status" value="1"/>
</dbReference>
<keyword evidence="3" id="KW-1185">Reference proteome</keyword>
<gene>
    <name evidence="2" type="ORF">FBZ93_110232</name>
</gene>
<evidence type="ECO:0000313" key="3">
    <source>
        <dbReference type="Proteomes" id="UP000321304"/>
    </source>
</evidence>
<evidence type="ECO:0000259" key="1">
    <source>
        <dbReference type="Pfam" id="PF00561"/>
    </source>
</evidence>
<dbReference type="Pfam" id="PF00561">
    <property type="entry name" value="Abhydrolase_1"/>
    <property type="match status" value="1"/>
</dbReference>
<sequence length="304" mass="33534">MRLSNTFAKPLPLKDGPAKHRALSVTELKPSLLKLSDKLSVRFQKSGSGPALLLLHTIRTQLEYFRSLAPLLATSHTVYALDLPGHGHSPIDPGASFDEPYFRRAVIRCIEELNLSEVTIVGESIGGALALTVAASLPHRVKRVYAINPYDYETRYGDGIRRGNWLANFIIGSLQIPLLGAVNAALENKMILGKIMGGGYHDPRRLPADLLAEFDDVAHRPGYKRIARKVLAGWRSWSNARDYYGQISAPVTLIYGDSDWSRPNERERTRSLIPASQMVTLKNTGHFSAVENPSELAGVILATE</sequence>
<dbReference type="PANTHER" id="PTHR46438:SF11">
    <property type="entry name" value="LIPASE-RELATED"/>
    <property type="match status" value="1"/>
</dbReference>
<feature type="domain" description="AB hydrolase-1" evidence="1">
    <location>
        <begin position="50"/>
        <end position="164"/>
    </location>
</feature>
<accession>A0A560LE58</accession>
<dbReference type="PANTHER" id="PTHR46438">
    <property type="entry name" value="ALPHA/BETA-HYDROLASES SUPERFAMILY PROTEIN"/>
    <property type="match status" value="1"/>
</dbReference>
<name>A0A560LE58_9BRAD</name>
<evidence type="ECO:0000313" key="2">
    <source>
        <dbReference type="EMBL" id="TWB93627.1"/>
    </source>
</evidence>
<dbReference type="PRINTS" id="PR00412">
    <property type="entry name" value="EPOXHYDRLASE"/>
</dbReference>
<organism evidence="2 3">
    <name type="scientific">Bradyrhizobium macuxiense</name>
    <dbReference type="NCBI Taxonomy" id="1755647"/>
    <lineage>
        <taxon>Bacteria</taxon>
        <taxon>Pseudomonadati</taxon>
        <taxon>Pseudomonadota</taxon>
        <taxon>Alphaproteobacteria</taxon>
        <taxon>Hyphomicrobiales</taxon>
        <taxon>Nitrobacteraceae</taxon>
        <taxon>Bradyrhizobium</taxon>
    </lineage>
</organism>
<dbReference type="Proteomes" id="UP000321304">
    <property type="component" value="Unassembled WGS sequence"/>
</dbReference>
<dbReference type="EMBL" id="VITY01000010">
    <property type="protein sequence ID" value="TWB93627.1"/>
    <property type="molecule type" value="Genomic_DNA"/>
</dbReference>
<protein>
    <submittedName>
        <fullName evidence="2">Pimeloyl-ACP methyl ester carboxylesterase</fullName>
    </submittedName>
</protein>
<comment type="caution">
    <text evidence="2">The sequence shown here is derived from an EMBL/GenBank/DDBJ whole genome shotgun (WGS) entry which is preliminary data.</text>
</comment>
<dbReference type="GO" id="GO:0003824">
    <property type="term" value="F:catalytic activity"/>
    <property type="evidence" value="ECO:0007669"/>
    <property type="project" value="InterPro"/>
</dbReference>
<dbReference type="RefSeq" id="WP_146989800.1">
    <property type="nucleotide sequence ID" value="NZ_VITY01000010.1"/>
</dbReference>
<dbReference type="InterPro" id="IPR029058">
    <property type="entry name" value="AB_hydrolase_fold"/>
</dbReference>
<dbReference type="InterPro" id="IPR000639">
    <property type="entry name" value="Epox_hydrolase-like"/>
</dbReference>
<proteinExistence type="predicted"/>
<dbReference type="InterPro" id="IPR000073">
    <property type="entry name" value="AB_hydrolase_1"/>
</dbReference>
<dbReference type="AlphaFoldDB" id="A0A560LE58"/>
<dbReference type="OrthoDB" id="9799612at2"/>
<dbReference type="SUPFAM" id="SSF53474">
    <property type="entry name" value="alpha/beta-Hydrolases"/>
    <property type="match status" value="1"/>
</dbReference>
<dbReference type="PRINTS" id="PR00111">
    <property type="entry name" value="ABHYDROLASE"/>
</dbReference>